<dbReference type="SUPFAM" id="SSF55729">
    <property type="entry name" value="Acyl-CoA N-acyltransferases (Nat)"/>
    <property type="match status" value="1"/>
</dbReference>
<dbReference type="EMBL" id="CWGJ01000011">
    <property type="protein sequence ID" value="CRX38288.1"/>
    <property type="molecule type" value="Genomic_DNA"/>
</dbReference>
<organism evidence="2 3">
    <name type="scientific">Estrella lausannensis</name>
    <dbReference type="NCBI Taxonomy" id="483423"/>
    <lineage>
        <taxon>Bacteria</taxon>
        <taxon>Pseudomonadati</taxon>
        <taxon>Chlamydiota</taxon>
        <taxon>Chlamydiia</taxon>
        <taxon>Parachlamydiales</taxon>
        <taxon>Candidatus Criblamydiaceae</taxon>
        <taxon>Estrella</taxon>
    </lineage>
</organism>
<dbReference type="Proteomes" id="UP000220251">
    <property type="component" value="Unassembled WGS sequence"/>
</dbReference>
<dbReference type="PROSITE" id="PS51186">
    <property type="entry name" value="GNAT"/>
    <property type="match status" value="1"/>
</dbReference>
<dbReference type="Pfam" id="PF00583">
    <property type="entry name" value="Acetyltransf_1"/>
    <property type="match status" value="1"/>
</dbReference>
<dbReference type="AlphaFoldDB" id="A0A0H5DQE1"/>
<sequence length="279" mass="31861">MTLEQEHFDLLEDSFPGIVANIERYEALGFSWNQSKPFVKKQGGEVLSHAGFLEFPMWVEGEKHQVGALHAICTQNTERSRGLATALVKEALEWAHGRVESVILFTEIPQFYEKLSFRPVQECRFHLKERRGKGSAALTPLTFPKDNALFIRMYQGRAPLSERLWIEDRGALAAFNSLFATYPLYWSLHYSSQEDAIFSFALEGKVLHLFDVVAEKIPSLDTILDHMPAAIEEIYFYFSPDLLTKQARAIPYLYDNGQLMLYGDTLGSEPFMIPPLSRC</sequence>
<keyword evidence="3" id="KW-1185">Reference proteome</keyword>
<evidence type="ECO:0000313" key="3">
    <source>
        <dbReference type="Proteomes" id="UP000220251"/>
    </source>
</evidence>
<dbReference type="RefSeq" id="WP_098038132.1">
    <property type="nucleotide sequence ID" value="NZ_CWGJ01000011.1"/>
</dbReference>
<gene>
    <name evidence="2" type="ORF">ELAC_0939</name>
</gene>
<accession>A0A0H5DQE1</accession>
<reference evidence="3" key="1">
    <citation type="submission" date="2015-06" db="EMBL/GenBank/DDBJ databases">
        <authorList>
            <person name="Bertelli C."/>
        </authorList>
    </citation>
    <scope>NUCLEOTIDE SEQUENCE [LARGE SCALE GENOMIC DNA]</scope>
    <source>
        <strain evidence="3">CRIB-30</strain>
    </source>
</reference>
<dbReference type="CDD" id="cd04301">
    <property type="entry name" value="NAT_SF"/>
    <property type="match status" value="1"/>
</dbReference>
<evidence type="ECO:0000259" key="1">
    <source>
        <dbReference type="PROSITE" id="PS51186"/>
    </source>
</evidence>
<proteinExistence type="predicted"/>
<feature type="domain" description="N-acetyltransferase" evidence="1">
    <location>
        <begin position="1"/>
        <end position="144"/>
    </location>
</feature>
<keyword evidence="2" id="KW-0808">Transferase</keyword>
<evidence type="ECO:0000313" key="2">
    <source>
        <dbReference type="EMBL" id="CRX38288.1"/>
    </source>
</evidence>
<name>A0A0H5DQE1_9BACT</name>
<dbReference type="InterPro" id="IPR016181">
    <property type="entry name" value="Acyl_CoA_acyltransferase"/>
</dbReference>
<dbReference type="GO" id="GO:0016747">
    <property type="term" value="F:acyltransferase activity, transferring groups other than amino-acyl groups"/>
    <property type="evidence" value="ECO:0007669"/>
    <property type="project" value="InterPro"/>
</dbReference>
<dbReference type="Gene3D" id="3.40.630.30">
    <property type="match status" value="1"/>
</dbReference>
<dbReference type="OrthoDB" id="9804948at2"/>
<dbReference type="InterPro" id="IPR000182">
    <property type="entry name" value="GNAT_dom"/>
</dbReference>
<protein>
    <submittedName>
        <fullName evidence="2">Acetyltransferase, GNAT family</fullName>
    </submittedName>
</protein>